<dbReference type="GO" id="GO:0003941">
    <property type="term" value="F:L-serine ammonia-lyase activity"/>
    <property type="evidence" value="ECO:0007669"/>
    <property type="project" value="TreeGrafter"/>
</dbReference>
<dbReference type="NCBIfam" id="NF006050">
    <property type="entry name" value="PRK08197.1"/>
    <property type="match status" value="1"/>
</dbReference>
<sequence>METTEAFVGLDCVDCGERFDAAEATHGCPDCGGILDPAYEYDDVSLSREALADRPFESMWRYAELLPFTRESAVSMGEGATALVECPTLADELGVGEVYIKDEGRNPTGTFKDRGQTVAVTAAAQHGATDVALASAGNAGQAASAYAARAGMDAHVFLPARSGFTNKAMVNVHGGDMSVVGGRITDAGEAFADAMDDPENDHWYSVKTFETPYRHEGKKTMYYEIAEQLDWETPDAVVYPTGGGVGLVGMHKAAEEFASLGLTDDVPGFYAAQATGCAPIVAAFEEGKDVHEAWEHPDTICGGIEIPDPGASPWILDVLRESDGGAVATDDPDILDAAITVAQHEGLEMGATCAAAASGAWKLADEGEFDEDDTVVLVNTGTGNKDDDILRSHLMGQGI</sequence>
<dbReference type="GO" id="GO:0004794">
    <property type="term" value="F:threonine deaminase activity"/>
    <property type="evidence" value="ECO:0007669"/>
    <property type="project" value="TreeGrafter"/>
</dbReference>
<comment type="cofactor">
    <cofactor evidence="1">
        <name>pyridoxal 5'-phosphate</name>
        <dbReference type="ChEBI" id="CHEBI:597326"/>
    </cofactor>
</comment>
<dbReference type="STRING" id="996166.SAMN05192554_102127"/>
<reference evidence="5 6" key="1">
    <citation type="submission" date="2016-10" db="EMBL/GenBank/DDBJ databases">
        <authorList>
            <person name="de Groot N.N."/>
        </authorList>
    </citation>
    <scope>NUCLEOTIDE SEQUENCE [LARGE SCALE GENOMIC DNA]</scope>
    <source>
        <strain evidence="6">EB21,IBRC-M 10013,KCTC 4048</strain>
    </source>
</reference>
<dbReference type="AlphaFoldDB" id="A0A1G9T4H1"/>
<dbReference type="SUPFAM" id="SSF53686">
    <property type="entry name" value="Tryptophan synthase beta subunit-like PLP-dependent enzymes"/>
    <property type="match status" value="1"/>
</dbReference>
<dbReference type="GO" id="GO:0006565">
    <property type="term" value="P:L-serine catabolic process"/>
    <property type="evidence" value="ECO:0007669"/>
    <property type="project" value="TreeGrafter"/>
</dbReference>
<dbReference type="Gene3D" id="3.40.50.1100">
    <property type="match status" value="2"/>
</dbReference>
<keyword evidence="2" id="KW-0663">Pyridoxal phosphate</keyword>
<keyword evidence="3" id="KW-0456">Lyase</keyword>
<evidence type="ECO:0000256" key="2">
    <source>
        <dbReference type="ARBA" id="ARBA00022898"/>
    </source>
</evidence>
<organism evidence="5 6">
    <name type="scientific">Haloarchaeobius iranensis</name>
    <dbReference type="NCBI Taxonomy" id="996166"/>
    <lineage>
        <taxon>Archaea</taxon>
        <taxon>Methanobacteriati</taxon>
        <taxon>Methanobacteriota</taxon>
        <taxon>Stenosarchaea group</taxon>
        <taxon>Halobacteria</taxon>
        <taxon>Halobacteriales</taxon>
        <taxon>Halorubellaceae</taxon>
        <taxon>Haloarchaeobius</taxon>
    </lineage>
</organism>
<dbReference type="OrthoDB" id="341080at2157"/>
<dbReference type="CDD" id="cd01563">
    <property type="entry name" value="Thr-synth_1"/>
    <property type="match status" value="1"/>
</dbReference>
<dbReference type="PANTHER" id="PTHR48078:SF6">
    <property type="entry name" value="L-THREONINE DEHYDRATASE CATABOLIC TDCB"/>
    <property type="match status" value="1"/>
</dbReference>
<dbReference type="InterPro" id="IPR001926">
    <property type="entry name" value="TrpB-like_PALP"/>
</dbReference>
<accession>A0A1G9T4H1</accession>
<feature type="domain" description="Tryptophan synthase beta chain-like PALP" evidence="4">
    <location>
        <begin position="74"/>
        <end position="381"/>
    </location>
</feature>
<dbReference type="RefSeq" id="WP_089731365.1">
    <property type="nucleotide sequence ID" value="NZ_FNIA01000002.1"/>
</dbReference>
<keyword evidence="6" id="KW-1185">Reference proteome</keyword>
<name>A0A1G9T4H1_9EURY</name>
<dbReference type="GO" id="GO:0006567">
    <property type="term" value="P:L-threonine catabolic process"/>
    <property type="evidence" value="ECO:0007669"/>
    <property type="project" value="TreeGrafter"/>
</dbReference>
<dbReference type="EMBL" id="FNIA01000002">
    <property type="protein sequence ID" value="SDM42528.1"/>
    <property type="molecule type" value="Genomic_DNA"/>
</dbReference>
<protein>
    <submittedName>
        <fullName evidence="5">L-threonine synthase</fullName>
    </submittedName>
</protein>
<dbReference type="PANTHER" id="PTHR48078">
    <property type="entry name" value="THREONINE DEHYDRATASE, MITOCHONDRIAL-RELATED"/>
    <property type="match status" value="1"/>
</dbReference>
<dbReference type="Pfam" id="PF00291">
    <property type="entry name" value="PALP"/>
    <property type="match status" value="1"/>
</dbReference>
<evidence type="ECO:0000313" key="6">
    <source>
        <dbReference type="Proteomes" id="UP000199370"/>
    </source>
</evidence>
<evidence type="ECO:0000256" key="1">
    <source>
        <dbReference type="ARBA" id="ARBA00001933"/>
    </source>
</evidence>
<gene>
    <name evidence="5" type="ORF">SAMN05192554_102127</name>
</gene>
<evidence type="ECO:0000256" key="3">
    <source>
        <dbReference type="ARBA" id="ARBA00023239"/>
    </source>
</evidence>
<dbReference type="Proteomes" id="UP000199370">
    <property type="component" value="Unassembled WGS sequence"/>
</dbReference>
<evidence type="ECO:0000313" key="5">
    <source>
        <dbReference type="EMBL" id="SDM42528.1"/>
    </source>
</evidence>
<dbReference type="InterPro" id="IPR050147">
    <property type="entry name" value="Ser/Thr_Dehydratase"/>
</dbReference>
<dbReference type="InterPro" id="IPR036052">
    <property type="entry name" value="TrpB-like_PALP_sf"/>
</dbReference>
<dbReference type="GO" id="GO:0009097">
    <property type="term" value="P:isoleucine biosynthetic process"/>
    <property type="evidence" value="ECO:0007669"/>
    <property type="project" value="TreeGrafter"/>
</dbReference>
<evidence type="ECO:0000259" key="4">
    <source>
        <dbReference type="Pfam" id="PF00291"/>
    </source>
</evidence>
<proteinExistence type="predicted"/>